<dbReference type="InterPro" id="IPR032979">
    <property type="entry name" value="ENGase"/>
</dbReference>
<reference evidence="2 3" key="1">
    <citation type="submission" date="2021-06" db="EMBL/GenBank/DDBJ databases">
        <authorList>
            <person name="Kallberg Y."/>
            <person name="Tangrot J."/>
            <person name="Rosling A."/>
        </authorList>
    </citation>
    <scope>NUCLEOTIDE SEQUENCE [LARGE SCALE GENOMIC DNA]</scope>
    <source>
        <strain evidence="2 3">120-4 pot B 10/14</strain>
    </source>
</reference>
<dbReference type="InterPro" id="IPR005201">
    <property type="entry name" value="TIM_ENGase"/>
</dbReference>
<feature type="domain" description="Cytosolic endo-beta-N-acetylglucosaminidase TIM barrel" evidence="1">
    <location>
        <begin position="443"/>
        <end position="709"/>
    </location>
</feature>
<name>A0ABN7UHK6_GIGMA</name>
<dbReference type="Gene3D" id="3.40.50.1820">
    <property type="entry name" value="alpha/beta hydrolase"/>
    <property type="match status" value="1"/>
</dbReference>
<dbReference type="Gene3D" id="3.20.20.80">
    <property type="entry name" value="Glycosidases"/>
    <property type="match status" value="1"/>
</dbReference>
<dbReference type="SUPFAM" id="SSF53474">
    <property type="entry name" value="alpha/beta-Hydrolases"/>
    <property type="match status" value="1"/>
</dbReference>
<sequence>ITKNAPLNALSQYLSQLHEGDFYSSLESTDIATIHLTKSECDDCVKVLWNNYVNIAKKERVQENLVITKQDASMPIWFKTFGSNPFGEKSLFISLHGGGNVEPHINDSQWENQKNLYTIEEGVYLAPRAPGNTWDLWHRPEIDHMFDRIIENMVIFEGVNPNKVYLTGYSAGGDGVYKLAPRTADRWAAANANAGHPNDASPLGLRNTPFTIHVGANDVSYNRNKVGQEWADKLAKLHNEDSNGYIHLVKIYDEMGHHMNRKEKAALNWMAQYTRNPIPDRVVWLQDSVTHDRFFWLELPENQIRQYTKVIATRDGQNLDIQTKDYKRVTILLNYTMVDMDSPVKITMEEKVLFEGIVPRTIGAIARSLKRHGDPYLIFTGEVTTLSDVIAWTPGNDDVNVSRVTLKQRPDWKRAKSVDEQHRRDLRINVIDDNFEEFHDYFKFGQYCIQYWQFVDSFIYFSHHRVEIPPTMWVNAAHRNGTRVLGNFLTERADGSKDMELLVNGPDGQINKDGFNPFFADKFVQMAVYYNFDGWFINVESDLPGGERTARKLIQWYDSVITAGKVRWQNILNDKNISFFNVCDGMFTNYHYGKNGPAISAMAAGSRNRDVYTGIDTYGRGTYGGGGFNTFLALEAIKHGRTSAGIFAPAWTFFEVPGDVFANDRLFWVGSPPGVAHRRPGVADYVAPKCVPKNTSFYTNFSLGTGHQFFIEGKSMIGLQDWFHLSHQSIGPNNLTFQLPRPNSFWWDYTFDTAYNGGTSLSINASGQLILPFARLPLYTLSLQIPPQTPLKLSVTYLPKQPDLKLSPYIRIRTNSINNSIQDQNFTTSEGAHFPDSTNIVQIELTSDSGVVTSKSFASTNTVLRNNGWITSEFILTCSIFKSSSSSTLGGDPDTNIEMVQNVKFERKVVNTPDLDGLSDEVTFVWGIVRWNDTVTPSEKDSSTQSDIKLSAGTSTEGEKQHVLAPIVTNLENTFAYYNIYVGVLPSSPNLSSSPDLNEITFLGISDTTQFSICGYGVMKCEIENGNGLVIWVQGVYEIDGSGVDKTKWAMTWVDLKN</sequence>
<dbReference type="PANTHER" id="PTHR13246">
    <property type="entry name" value="ENDO BETA N-ACETYLGLUCOSAMINIDASE"/>
    <property type="match status" value="1"/>
</dbReference>
<protein>
    <submittedName>
        <fullName evidence="2">44349_t:CDS:1</fullName>
    </submittedName>
</protein>
<dbReference type="Proteomes" id="UP000789901">
    <property type="component" value="Unassembled WGS sequence"/>
</dbReference>
<gene>
    <name evidence="2" type="ORF">GMARGA_LOCUS6773</name>
</gene>
<dbReference type="Pfam" id="PF03644">
    <property type="entry name" value="Glyco_hydro_85"/>
    <property type="match status" value="1"/>
</dbReference>
<dbReference type="InterPro" id="IPR029058">
    <property type="entry name" value="AB_hydrolase_fold"/>
</dbReference>
<organism evidence="2 3">
    <name type="scientific">Gigaspora margarita</name>
    <dbReference type="NCBI Taxonomy" id="4874"/>
    <lineage>
        <taxon>Eukaryota</taxon>
        <taxon>Fungi</taxon>
        <taxon>Fungi incertae sedis</taxon>
        <taxon>Mucoromycota</taxon>
        <taxon>Glomeromycotina</taxon>
        <taxon>Glomeromycetes</taxon>
        <taxon>Diversisporales</taxon>
        <taxon>Gigasporaceae</taxon>
        <taxon>Gigaspora</taxon>
    </lineage>
</organism>
<proteinExistence type="predicted"/>
<evidence type="ECO:0000313" key="3">
    <source>
        <dbReference type="Proteomes" id="UP000789901"/>
    </source>
</evidence>
<keyword evidence="3" id="KW-1185">Reference proteome</keyword>
<evidence type="ECO:0000259" key="1">
    <source>
        <dbReference type="Pfam" id="PF03644"/>
    </source>
</evidence>
<accession>A0ABN7UHK6</accession>
<dbReference type="Gene3D" id="2.60.120.260">
    <property type="entry name" value="Galactose-binding domain-like"/>
    <property type="match status" value="1"/>
</dbReference>
<feature type="non-terminal residue" evidence="2">
    <location>
        <position position="1"/>
    </location>
</feature>
<dbReference type="PANTHER" id="PTHR13246:SF1">
    <property type="entry name" value="CYTOSOLIC ENDO-BETA-N-ACETYLGLUCOSAMINIDASE"/>
    <property type="match status" value="1"/>
</dbReference>
<comment type="caution">
    <text evidence="2">The sequence shown here is derived from an EMBL/GenBank/DDBJ whole genome shotgun (WGS) entry which is preliminary data.</text>
</comment>
<dbReference type="EMBL" id="CAJVQB010003133">
    <property type="protein sequence ID" value="CAG8598724.1"/>
    <property type="molecule type" value="Genomic_DNA"/>
</dbReference>
<evidence type="ECO:0000313" key="2">
    <source>
        <dbReference type="EMBL" id="CAG8598724.1"/>
    </source>
</evidence>